<proteinExistence type="predicted"/>
<reference evidence="1 2" key="1">
    <citation type="submission" date="2024-09" db="EMBL/GenBank/DDBJ databases">
        <title>Chromosome-scale assembly of Riccia sorocarpa.</title>
        <authorList>
            <person name="Paukszto L."/>
        </authorList>
    </citation>
    <scope>NUCLEOTIDE SEQUENCE [LARGE SCALE GENOMIC DNA]</scope>
    <source>
        <strain evidence="1">LP-2024</strain>
        <tissue evidence="1">Aerial parts of the thallus</tissue>
    </source>
</reference>
<dbReference type="EMBL" id="JBJQOH010000007">
    <property type="protein sequence ID" value="KAL3680583.1"/>
    <property type="molecule type" value="Genomic_DNA"/>
</dbReference>
<evidence type="ECO:0000313" key="2">
    <source>
        <dbReference type="Proteomes" id="UP001633002"/>
    </source>
</evidence>
<keyword evidence="2" id="KW-1185">Reference proteome</keyword>
<dbReference type="AlphaFoldDB" id="A0ABD3GMY0"/>
<accession>A0ABD3GMY0</accession>
<sequence>MSRFAYTKNGCLKEEFLQYDWDRAEDEEKQVAFSTPISGRPKRRLSSRNTNANGYGAAVVNGGYATIANIVRELLGLERMIPAANVLEATFPCACPREMKGVFSYTRDGCLKEEFCNTRWISQIVQNLRM</sequence>
<dbReference type="Proteomes" id="UP001633002">
    <property type="component" value="Unassembled WGS sequence"/>
</dbReference>
<protein>
    <submittedName>
        <fullName evidence="1">Uncharacterized protein</fullName>
    </submittedName>
</protein>
<comment type="caution">
    <text evidence="1">The sequence shown here is derived from an EMBL/GenBank/DDBJ whole genome shotgun (WGS) entry which is preliminary data.</text>
</comment>
<organism evidence="1 2">
    <name type="scientific">Riccia sorocarpa</name>
    <dbReference type="NCBI Taxonomy" id="122646"/>
    <lineage>
        <taxon>Eukaryota</taxon>
        <taxon>Viridiplantae</taxon>
        <taxon>Streptophyta</taxon>
        <taxon>Embryophyta</taxon>
        <taxon>Marchantiophyta</taxon>
        <taxon>Marchantiopsida</taxon>
        <taxon>Marchantiidae</taxon>
        <taxon>Marchantiales</taxon>
        <taxon>Ricciaceae</taxon>
        <taxon>Riccia</taxon>
    </lineage>
</organism>
<name>A0ABD3GMY0_9MARC</name>
<evidence type="ECO:0000313" key="1">
    <source>
        <dbReference type="EMBL" id="KAL3680583.1"/>
    </source>
</evidence>
<gene>
    <name evidence="1" type="ORF">R1sor_023539</name>
</gene>